<reference evidence="4 5" key="1">
    <citation type="submission" date="2014-04" db="EMBL/GenBank/DDBJ databases">
        <authorList>
            <consortium name="DOE Joint Genome Institute"/>
            <person name="Kuo A."/>
            <person name="Gay G."/>
            <person name="Dore J."/>
            <person name="Kohler A."/>
            <person name="Nagy L.G."/>
            <person name="Floudas D."/>
            <person name="Copeland A."/>
            <person name="Barry K.W."/>
            <person name="Cichocki N."/>
            <person name="Veneault-Fourrey C."/>
            <person name="LaButti K."/>
            <person name="Lindquist E.A."/>
            <person name="Lipzen A."/>
            <person name="Lundell T."/>
            <person name="Morin E."/>
            <person name="Murat C."/>
            <person name="Sun H."/>
            <person name="Tunlid A."/>
            <person name="Henrissat B."/>
            <person name="Grigoriev I.V."/>
            <person name="Hibbett D.S."/>
            <person name="Martin F."/>
            <person name="Nordberg H.P."/>
            <person name="Cantor M.N."/>
            <person name="Hua S.X."/>
        </authorList>
    </citation>
    <scope>NUCLEOTIDE SEQUENCE [LARGE SCALE GENOMIC DNA]</scope>
    <source>
        <strain evidence="5">h7</strain>
    </source>
</reference>
<reference evidence="5" key="2">
    <citation type="submission" date="2015-01" db="EMBL/GenBank/DDBJ databases">
        <title>Evolutionary Origins and Diversification of the Mycorrhizal Mutualists.</title>
        <authorList>
            <consortium name="DOE Joint Genome Institute"/>
            <consortium name="Mycorrhizal Genomics Consortium"/>
            <person name="Kohler A."/>
            <person name="Kuo A."/>
            <person name="Nagy L.G."/>
            <person name="Floudas D."/>
            <person name="Copeland A."/>
            <person name="Barry K.W."/>
            <person name="Cichocki N."/>
            <person name="Veneault-Fourrey C."/>
            <person name="LaButti K."/>
            <person name="Lindquist E.A."/>
            <person name="Lipzen A."/>
            <person name="Lundell T."/>
            <person name="Morin E."/>
            <person name="Murat C."/>
            <person name="Riley R."/>
            <person name="Ohm R."/>
            <person name="Sun H."/>
            <person name="Tunlid A."/>
            <person name="Henrissat B."/>
            <person name="Grigoriev I.V."/>
            <person name="Hibbett D.S."/>
            <person name="Martin F."/>
        </authorList>
    </citation>
    <scope>NUCLEOTIDE SEQUENCE [LARGE SCALE GENOMIC DNA]</scope>
    <source>
        <strain evidence="5">h7</strain>
    </source>
</reference>
<organism evidence="4 5">
    <name type="scientific">Hebeloma cylindrosporum</name>
    <dbReference type="NCBI Taxonomy" id="76867"/>
    <lineage>
        <taxon>Eukaryota</taxon>
        <taxon>Fungi</taxon>
        <taxon>Dikarya</taxon>
        <taxon>Basidiomycota</taxon>
        <taxon>Agaricomycotina</taxon>
        <taxon>Agaricomycetes</taxon>
        <taxon>Agaricomycetidae</taxon>
        <taxon>Agaricales</taxon>
        <taxon>Agaricineae</taxon>
        <taxon>Hymenogastraceae</taxon>
        <taxon>Hebeloma</taxon>
    </lineage>
</organism>
<keyword evidence="5" id="KW-1185">Reference proteome</keyword>
<dbReference type="PANTHER" id="PTHR31138">
    <property type="entry name" value="CHROMOSOME 19, WHOLE GENOME SHOTGUN SEQUENCE"/>
    <property type="match status" value="1"/>
</dbReference>
<dbReference type="OrthoDB" id="19394at2759"/>
<name>A0A0C3CJQ0_HEBCY</name>
<dbReference type="HOGENOM" id="CLU_018362_0_0_1"/>
<dbReference type="InterPro" id="IPR045967">
    <property type="entry name" value="HAM1-like_N"/>
</dbReference>
<protein>
    <submittedName>
        <fullName evidence="4">Uncharacterized protein</fullName>
    </submittedName>
</protein>
<evidence type="ECO:0000256" key="1">
    <source>
        <dbReference type="SAM" id="MobiDB-lite"/>
    </source>
</evidence>
<dbReference type="EMBL" id="KN831774">
    <property type="protein sequence ID" value="KIM44319.1"/>
    <property type="molecule type" value="Genomic_DNA"/>
</dbReference>
<dbReference type="PANTHER" id="PTHR31138:SF1">
    <property type="entry name" value="PDZ DOMAIN-CONTAINING PROTEIN"/>
    <property type="match status" value="1"/>
</dbReference>
<evidence type="ECO:0000313" key="4">
    <source>
        <dbReference type="EMBL" id="KIM44319.1"/>
    </source>
</evidence>
<evidence type="ECO:0000259" key="3">
    <source>
        <dbReference type="Pfam" id="PF19343"/>
    </source>
</evidence>
<dbReference type="AlphaFoldDB" id="A0A0C3CJQ0"/>
<proteinExistence type="predicted"/>
<evidence type="ECO:0000259" key="2">
    <source>
        <dbReference type="Pfam" id="PF14613"/>
    </source>
</evidence>
<feature type="domain" description="HAM1-like C-terminal" evidence="2">
    <location>
        <begin position="595"/>
        <end position="734"/>
    </location>
</feature>
<gene>
    <name evidence="4" type="ORF">M413DRAFT_443327</name>
</gene>
<dbReference type="STRING" id="686832.A0A0C3CJQ0"/>
<evidence type="ECO:0000313" key="5">
    <source>
        <dbReference type="Proteomes" id="UP000053424"/>
    </source>
</evidence>
<sequence>MDKATSVIAAFEAGKLPSTQQFNHFIRWLNNVGIAKLEPTADTELSSQGRVLADDLRHVLEAYKVLGSKKNADNILQKAVWHLTEGDLTVTSEAESDKDKAIEDLNAIRASLRNLLSTVWSSVSSEGNSIFDDLLSIIRLSLADAAELIEGQASSTKESLRTMDTEVHEGTRDSLGRDKKRLEEEKDIKVAWQHGMDTVKDAGTSVIGTAQSVSAGAREKADKTSSRLQEAFYKISDRAQSDPEYRQSLDSLFDIIQNRLNSAMDAASDPKTTLSNFIADPTPEQHIPKALSLLRTLVERLANTSLEPLIEKTRGCAHSILQDPELKAWFDDFFSTVRKNLSEPGYARSEEAQNKRKELRVRWRTLLEKSDQWKASVDDVKEEAKKVEAGIRNDEDLNRVREAHAKLGSDIEQGLVEAGQEAQTGMQAAIEQATWFWQDLFKVYLPRLMSKMKDIPIPRTEYKDDEIEFVLENLDVSSFNILPSHVYIRNITDVDIQTSAAASIPSRTSVGALTHIRIQALQLALKDVSFWYRDKAATAVGPSELTGLLGLELPEKGIDVDLKVRLIPATVTGANSREAKKHFNIIERADVSISDDVRITVRDTNHAVLVTLFRPIMVMRLREALEKTLTEQLRAVVDYADGIAYDISKRRQVFEDTGLGTGGALMAAIWSEIGRLERERKEGPMEMDWKATGTGLVVEQKTVVETNEVGEASQVRKTQFAMGAEPQILSGKKQGPLGTGSEPVKNKLGRMGEEIGVSDFARESSMDVDVEEGAKEIVGEMEARAKGVMKEGKKQLAGFRQSVERKRKLEQGRSGWESAAFDF</sequence>
<feature type="region of interest" description="Disordered" evidence="1">
    <location>
        <begin position="153"/>
        <end position="180"/>
    </location>
</feature>
<dbReference type="Pfam" id="PF14613">
    <property type="entry name" value="HAM1_C"/>
    <property type="match status" value="1"/>
</dbReference>
<accession>A0A0C3CJQ0</accession>
<feature type="domain" description="HAM1-like N-terminal" evidence="3">
    <location>
        <begin position="6"/>
        <end position="221"/>
    </location>
</feature>
<dbReference type="Proteomes" id="UP000053424">
    <property type="component" value="Unassembled WGS sequence"/>
</dbReference>
<dbReference type="Pfam" id="PF19343">
    <property type="entry name" value="HAM1_N"/>
    <property type="match status" value="2"/>
</dbReference>
<feature type="compositionally biased region" description="Basic and acidic residues" evidence="1">
    <location>
        <begin position="158"/>
        <end position="180"/>
    </location>
</feature>
<dbReference type="InterPro" id="IPR027842">
    <property type="entry name" value="HAM1-like_C"/>
</dbReference>
<feature type="domain" description="HAM1-like N-terminal" evidence="3">
    <location>
        <begin position="239"/>
        <end position="564"/>
    </location>
</feature>